<evidence type="ECO:0000313" key="16">
    <source>
        <dbReference type="Ensembl" id="ENSAMEP00000039307.1"/>
    </source>
</evidence>
<evidence type="ECO:0000313" key="17">
    <source>
        <dbReference type="Proteomes" id="UP000008912"/>
    </source>
</evidence>
<accession>A0A7N5KFH2</accession>
<evidence type="ECO:0000259" key="15">
    <source>
        <dbReference type="PROSITE" id="PS51030"/>
    </source>
</evidence>
<comment type="subcellular location">
    <subcellularLocation>
        <location evidence="1">Cytoplasm</location>
    </subcellularLocation>
</comment>
<evidence type="ECO:0000256" key="4">
    <source>
        <dbReference type="ARBA" id="ARBA00022553"/>
    </source>
</evidence>
<dbReference type="PANTHER" id="PTHR24082:SF231">
    <property type="entry name" value="NUCLEAR RECEPTOR SUBFAMILY 1 GROUP I MEMBER 3"/>
    <property type="match status" value="1"/>
</dbReference>
<keyword evidence="12" id="KW-0675">Receptor</keyword>
<dbReference type="InterPro" id="IPR050234">
    <property type="entry name" value="Nuclear_hormone_rcpt_NR1"/>
</dbReference>
<reference evidence="16 17" key="1">
    <citation type="journal article" date="2010" name="Nature">
        <title>The sequence and de novo assembly of the giant panda genome.</title>
        <authorList>
            <person name="Li R."/>
            <person name="Fan W."/>
            <person name="Tian G."/>
            <person name="Zhu H."/>
            <person name="He L."/>
            <person name="Cai J."/>
            <person name="Huang Q."/>
            <person name="Cai Q."/>
            <person name="Li B."/>
            <person name="Bai Y."/>
            <person name="Zhang Z."/>
            <person name="Zhang Y."/>
            <person name="Wang W."/>
            <person name="Li J."/>
            <person name="Wei F."/>
            <person name="Li H."/>
            <person name="Jian M."/>
            <person name="Li J."/>
            <person name="Zhang Z."/>
            <person name="Nielsen R."/>
            <person name="Li D."/>
            <person name="Gu W."/>
            <person name="Yang Z."/>
            <person name="Xuan Z."/>
            <person name="Ryder O.A."/>
            <person name="Leung F.C."/>
            <person name="Zhou Y."/>
            <person name="Cao J."/>
            <person name="Sun X."/>
            <person name="Fu Y."/>
            <person name="Fang X."/>
            <person name="Guo X."/>
            <person name="Wang B."/>
            <person name="Hou R."/>
            <person name="Shen F."/>
            <person name="Mu B."/>
            <person name="Ni P."/>
            <person name="Lin R."/>
            <person name="Qian W."/>
            <person name="Wang G."/>
            <person name="Yu C."/>
            <person name="Nie W."/>
            <person name="Wang J."/>
            <person name="Wu Z."/>
            <person name="Liang H."/>
            <person name="Min J."/>
            <person name="Wu Q."/>
            <person name="Cheng S."/>
            <person name="Ruan J."/>
            <person name="Wang M."/>
            <person name="Shi Z."/>
            <person name="Wen M."/>
            <person name="Liu B."/>
            <person name="Ren X."/>
            <person name="Zheng H."/>
            <person name="Dong D."/>
            <person name="Cook K."/>
            <person name="Shan G."/>
            <person name="Zhang H."/>
            <person name="Kosiol C."/>
            <person name="Xie X."/>
            <person name="Lu Z."/>
            <person name="Zheng H."/>
            <person name="Li Y."/>
            <person name="Steiner C.C."/>
            <person name="Lam T.T."/>
            <person name="Lin S."/>
            <person name="Zhang Q."/>
            <person name="Li G."/>
            <person name="Tian J."/>
            <person name="Gong T."/>
            <person name="Liu H."/>
            <person name="Zhang D."/>
            <person name="Fang L."/>
            <person name="Ye C."/>
            <person name="Zhang J."/>
            <person name="Hu W."/>
            <person name="Xu A."/>
            <person name="Ren Y."/>
            <person name="Zhang G."/>
            <person name="Bruford M.W."/>
            <person name="Li Q."/>
            <person name="Ma L."/>
            <person name="Guo Y."/>
            <person name="An N."/>
            <person name="Hu Y."/>
            <person name="Zheng Y."/>
            <person name="Shi Y."/>
            <person name="Li Z."/>
            <person name="Liu Q."/>
            <person name="Chen Y."/>
            <person name="Zhao J."/>
            <person name="Qu N."/>
            <person name="Zhao S."/>
            <person name="Tian F."/>
            <person name="Wang X."/>
            <person name="Wang H."/>
            <person name="Xu L."/>
            <person name="Liu X."/>
            <person name="Vinar T."/>
            <person name="Wang Y."/>
            <person name="Lam T.W."/>
            <person name="Yiu S.M."/>
            <person name="Liu S."/>
            <person name="Zhang H."/>
            <person name="Li D."/>
            <person name="Huang Y."/>
            <person name="Wang X."/>
            <person name="Yang G."/>
            <person name="Jiang Z."/>
            <person name="Wang J."/>
            <person name="Qin N."/>
            <person name="Li L."/>
            <person name="Li J."/>
            <person name="Bolund L."/>
            <person name="Kristiansen K."/>
            <person name="Wong G.K."/>
            <person name="Olson M."/>
            <person name="Zhang X."/>
            <person name="Li S."/>
            <person name="Yang H."/>
            <person name="Wang J."/>
            <person name="Wang J."/>
        </authorList>
    </citation>
    <scope>NUCLEOTIDE SEQUENCE [LARGE SCALE GENOMIC DNA]</scope>
</reference>
<dbReference type="GO" id="GO:0005737">
    <property type="term" value="C:cytoplasm"/>
    <property type="evidence" value="ECO:0007669"/>
    <property type="project" value="UniProtKB-SubCell"/>
</dbReference>
<dbReference type="PANTHER" id="PTHR24082">
    <property type="entry name" value="NUCLEAR HORMONE RECEPTOR"/>
    <property type="match status" value="1"/>
</dbReference>
<keyword evidence="9" id="KW-0238">DNA-binding</keyword>
<dbReference type="PRINTS" id="PR00047">
    <property type="entry name" value="STROIDFINGER"/>
</dbReference>
<dbReference type="AlphaFoldDB" id="A0A7N5KFH2"/>
<keyword evidence="13" id="KW-0539">Nucleus</keyword>
<dbReference type="Ensembl" id="ENSAMET00000034949.1">
    <property type="protein sequence ID" value="ENSAMEP00000039307.1"/>
    <property type="gene ID" value="ENSAMEG00000015383.2"/>
</dbReference>
<dbReference type="SUPFAM" id="SSF57716">
    <property type="entry name" value="Glucocorticoid receptor-like (DNA-binding domain)"/>
    <property type="match status" value="1"/>
</dbReference>
<reference evidence="16" key="3">
    <citation type="submission" date="2025-09" db="UniProtKB">
        <authorList>
            <consortium name="Ensembl"/>
        </authorList>
    </citation>
    <scope>IDENTIFICATION</scope>
</reference>
<dbReference type="GO" id="GO:0004879">
    <property type="term" value="F:nuclear receptor activity"/>
    <property type="evidence" value="ECO:0007669"/>
    <property type="project" value="TreeGrafter"/>
</dbReference>
<evidence type="ECO:0000256" key="9">
    <source>
        <dbReference type="ARBA" id="ARBA00023125"/>
    </source>
</evidence>
<keyword evidence="7" id="KW-0862">Zinc</keyword>
<dbReference type="GeneTree" id="ENSGT00940000160641"/>
<dbReference type="Gene3D" id="3.30.50.10">
    <property type="entry name" value="Erythroid Transcription Factor GATA-1, subunit A"/>
    <property type="match status" value="1"/>
</dbReference>
<dbReference type="Pfam" id="PF00105">
    <property type="entry name" value="zf-C4"/>
    <property type="match status" value="1"/>
</dbReference>
<keyword evidence="8" id="KW-0805">Transcription regulation</keyword>
<dbReference type="PROSITE" id="PS51030">
    <property type="entry name" value="NUCLEAR_REC_DBD_2"/>
    <property type="match status" value="1"/>
</dbReference>
<keyword evidence="11" id="KW-0804">Transcription</keyword>
<feature type="region of interest" description="Disordered" evidence="14">
    <location>
        <begin position="77"/>
        <end position="120"/>
    </location>
</feature>
<organism evidence="16 17">
    <name type="scientific">Ailuropoda melanoleuca</name>
    <name type="common">Giant panda</name>
    <dbReference type="NCBI Taxonomy" id="9646"/>
    <lineage>
        <taxon>Eukaryota</taxon>
        <taxon>Metazoa</taxon>
        <taxon>Chordata</taxon>
        <taxon>Craniata</taxon>
        <taxon>Vertebrata</taxon>
        <taxon>Euteleostomi</taxon>
        <taxon>Mammalia</taxon>
        <taxon>Eutheria</taxon>
        <taxon>Laurasiatheria</taxon>
        <taxon>Carnivora</taxon>
        <taxon>Caniformia</taxon>
        <taxon>Ursidae</taxon>
        <taxon>Ailuropoda</taxon>
    </lineage>
</organism>
<keyword evidence="3" id="KW-0963">Cytoplasm</keyword>
<evidence type="ECO:0000256" key="10">
    <source>
        <dbReference type="ARBA" id="ARBA00023159"/>
    </source>
</evidence>
<evidence type="ECO:0000256" key="5">
    <source>
        <dbReference type="ARBA" id="ARBA00022723"/>
    </source>
</evidence>
<evidence type="ECO:0000256" key="2">
    <source>
        <dbReference type="ARBA" id="ARBA00005993"/>
    </source>
</evidence>
<gene>
    <name evidence="16" type="primary">NR1I3</name>
</gene>
<dbReference type="SMART" id="SM00399">
    <property type="entry name" value="ZnF_C4"/>
    <property type="match status" value="1"/>
</dbReference>
<evidence type="ECO:0000256" key="12">
    <source>
        <dbReference type="ARBA" id="ARBA00023170"/>
    </source>
</evidence>
<comment type="similarity">
    <text evidence="2">Belongs to the nuclear hormone receptor family.</text>
</comment>
<evidence type="ECO:0000256" key="1">
    <source>
        <dbReference type="ARBA" id="ARBA00004496"/>
    </source>
</evidence>
<evidence type="ECO:0000256" key="3">
    <source>
        <dbReference type="ARBA" id="ARBA00022490"/>
    </source>
</evidence>
<evidence type="ECO:0000256" key="7">
    <source>
        <dbReference type="ARBA" id="ARBA00022833"/>
    </source>
</evidence>
<dbReference type="GO" id="GO:0008270">
    <property type="term" value="F:zinc ion binding"/>
    <property type="evidence" value="ECO:0007669"/>
    <property type="project" value="UniProtKB-KW"/>
</dbReference>
<evidence type="ECO:0000256" key="14">
    <source>
        <dbReference type="SAM" id="MobiDB-lite"/>
    </source>
</evidence>
<feature type="domain" description="Nuclear receptor" evidence="15">
    <location>
        <begin position="8"/>
        <end position="83"/>
    </location>
</feature>
<dbReference type="PROSITE" id="PS00031">
    <property type="entry name" value="NUCLEAR_REC_DBD_1"/>
    <property type="match status" value="1"/>
</dbReference>
<dbReference type="GO" id="GO:0000978">
    <property type="term" value="F:RNA polymerase II cis-regulatory region sequence-specific DNA binding"/>
    <property type="evidence" value="ECO:0007669"/>
    <property type="project" value="TreeGrafter"/>
</dbReference>
<name>A0A7N5KFH2_AILME</name>
<evidence type="ECO:0000256" key="11">
    <source>
        <dbReference type="ARBA" id="ARBA00023163"/>
    </source>
</evidence>
<keyword evidence="10" id="KW-0010">Activator</keyword>
<dbReference type="Proteomes" id="UP000008912">
    <property type="component" value="Unassembled WGS sequence"/>
</dbReference>
<keyword evidence="5" id="KW-0479">Metal-binding</keyword>
<dbReference type="GO" id="GO:0045944">
    <property type="term" value="P:positive regulation of transcription by RNA polymerase II"/>
    <property type="evidence" value="ECO:0007669"/>
    <property type="project" value="TreeGrafter"/>
</dbReference>
<reference evidence="16" key="2">
    <citation type="submission" date="2025-08" db="UniProtKB">
        <authorList>
            <consortium name="Ensembl"/>
        </authorList>
    </citation>
    <scope>IDENTIFICATION</scope>
</reference>
<evidence type="ECO:0000256" key="6">
    <source>
        <dbReference type="ARBA" id="ARBA00022771"/>
    </source>
</evidence>
<dbReference type="GO" id="GO:0000122">
    <property type="term" value="P:negative regulation of transcription by RNA polymerase II"/>
    <property type="evidence" value="ECO:0007669"/>
    <property type="project" value="TreeGrafter"/>
</dbReference>
<protein>
    <submittedName>
        <fullName evidence="16">Nuclear receptor subfamily 1 group I member 3</fullName>
    </submittedName>
</protein>
<dbReference type="InterPro" id="IPR001628">
    <property type="entry name" value="Znf_hrmn_rcpt"/>
</dbReference>
<evidence type="ECO:0000256" key="8">
    <source>
        <dbReference type="ARBA" id="ARBA00023015"/>
    </source>
</evidence>
<evidence type="ECO:0000256" key="13">
    <source>
        <dbReference type="ARBA" id="ARBA00023242"/>
    </source>
</evidence>
<sequence>MAGGEERPRSCMVCGDRATGYHFHALTCEGCKGFFRRAASKSTDLTCPFAGSCKVNKAQRRHCPACRLQKCLEAGMKKETSSSSVHPPPAPAHHGPRTASAHALRRGQHFHGTASHQVHQ</sequence>
<keyword evidence="4" id="KW-0597">Phosphoprotein</keyword>
<dbReference type="GO" id="GO:0030154">
    <property type="term" value="P:cell differentiation"/>
    <property type="evidence" value="ECO:0007669"/>
    <property type="project" value="TreeGrafter"/>
</dbReference>
<dbReference type="InterPro" id="IPR013088">
    <property type="entry name" value="Znf_NHR/GATA"/>
</dbReference>
<keyword evidence="17" id="KW-1185">Reference proteome</keyword>
<proteinExistence type="inferred from homology"/>
<dbReference type="FunFam" id="3.30.50.10:FF:000030">
    <property type="entry name" value="Nuclear Hormone Receptor family"/>
    <property type="match status" value="1"/>
</dbReference>
<keyword evidence="6" id="KW-0863">Zinc-finger</keyword>